<organism evidence="2 3">
    <name type="scientific">Porphyromonas crevioricanis</name>
    <dbReference type="NCBI Taxonomy" id="393921"/>
    <lineage>
        <taxon>Bacteria</taxon>
        <taxon>Pseudomonadati</taxon>
        <taxon>Bacteroidota</taxon>
        <taxon>Bacteroidia</taxon>
        <taxon>Bacteroidales</taxon>
        <taxon>Porphyromonadaceae</taxon>
        <taxon>Porphyromonas</taxon>
    </lineage>
</organism>
<dbReference type="Proteomes" id="UP000030136">
    <property type="component" value="Unassembled WGS sequence"/>
</dbReference>
<dbReference type="SUPFAM" id="SSF69593">
    <property type="entry name" value="Glycerol-3-phosphate (1)-acyltransferase"/>
    <property type="match status" value="1"/>
</dbReference>
<accession>A0AB34PF65</accession>
<dbReference type="Pfam" id="PF01553">
    <property type="entry name" value="Acyltransferase"/>
    <property type="match status" value="1"/>
</dbReference>
<dbReference type="PANTHER" id="PTHR30068:SF3">
    <property type="entry name" value="PHOSPHOLIPID_GLYCEROL ACYLTRANSFERASE DOMAIN-CONTAINING PROTEIN"/>
    <property type="match status" value="1"/>
</dbReference>
<dbReference type="RefSeq" id="WP_023937486.1">
    <property type="nucleotide sequence ID" value="NZ_FUXH01000001.1"/>
</dbReference>
<protein>
    <recommendedName>
        <fullName evidence="1">Phospholipid/glycerol acyltransferase domain-containing protein</fullName>
    </recommendedName>
</protein>
<proteinExistence type="predicted"/>
<reference evidence="2 3" key="1">
    <citation type="submission" date="2014-08" db="EMBL/GenBank/DDBJ databases">
        <title>Porphyromonas crevioricanis strain:COT-253_OH1447 Genome sequencing.</title>
        <authorList>
            <person name="Wallis C."/>
            <person name="Deusch O."/>
            <person name="O'Flynn C."/>
            <person name="Davis I."/>
            <person name="Jospin G."/>
            <person name="Darling A.E."/>
            <person name="Coil D.A."/>
            <person name="Alexiev A."/>
            <person name="Horsfall A."/>
            <person name="Kirkwood N."/>
            <person name="Harris S."/>
            <person name="Eisen J.A."/>
        </authorList>
    </citation>
    <scope>NUCLEOTIDE SEQUENCE [LARGE SCALE GENOMIC DNA]</scope>
    <source>
        <strain evidence="3">COT-253 OH1447</strain>
    </source>
</reference>
<dbReference type="PANTHER" id="PTHR30068">
    <property type="entry name" value="URONATE ISOMERASE"/>
    <property type="match status" value="1"/>
</dbReference>
<dbReference type="GO" id="GO:0019698">
    <property type="term" value="P:D-galacturonate catabolic process"/>
    <property type="evidence" value="ECO:0007669"/>
    <property type="project" value="TreeGrafter"/>
</dbReference>
<feature type="domain" description="Phospholipid/glycerol acyltransferase" evidence="1">
    <location>
        <begin position="82"/>
        <end position="181"/>
    </location>
</feature>
<evidence type="ECO:0000313" key="3">
    <source>
        <dbReference type="Proteomes" id="UP000030136"/>
    </source>
</evidence>
<dbReference type="GO" id="GO:0042840">
    <property type="term" value="P:D-glucuronate catabolic process"/>
    <property type="evidence" value="ECO:0007669"/>
    <property type="project" value="TreeGrafter"/>
</dbReference>
<dbReference type="InterPro" id="IPR002123">
    <property type="entry name" value="Plipid/glycerol_acylTrfase"/>
</dbReference>
<dbReference type="GO" id="GO:0016746">
    <property type="term" value="F:acyltransferase activity"/>
    <property type="evidence" value="ECO:0007669"/>
    <property type="project" value="InterPro"/>
</dbReference>
<comment type="caution">
    <text evidence="2">The sequence shown here is derived from an EMBL/GenBank/DDBJ whole genome shotgun (WGS) entry which is preliminary data.</text>
</comment>
<dbReference type="EMBL" id="JQJC01000015">
    <property type="protein sequence ID" value="KGN94636.1"/>
    <property type="molecule type" value="Genomic_DNA"/>
</dbReference>
<sequence>MVDCKFDDIRPFSDEEVPSAMDGLLKDPEFEKFRSVVLSGLSSEEFSSYCRQFVTGKGFKENVGYMVVNHIVEQSAFSLDASGRSRLKEDKPFTYISNHRDIILDSAFLNVCLKNIGHRMCQIAIGDNLLKRPWIKTLVKLLGSFIVKRKPDIREMLHESNKLSSYIRACITELDESVWIAQREGRAKDSDDRTQTALLKMLAMSGEGDLLDRFRELNIVPVSLSYEYDPCDYLKARELQAKRDNPQYAKSPMEDLLNMSTGLRGYKGRVHITFGSPLNNVLDGVNKSLPNKQQLEAVADLIDREIHRHYRLYPGNYVALDLLHGDAKYSAHYSEDEKSRFIEYVLRQVHKIVFEDGMAKDEAFLHQAILRMYANPVINQLVSQGVD</sequence>
<gene>
    <name evidence="2" type="ORF">HQ38_05490</name>
</gene>
<evidence type="ECO:0000313" key="2">
    <source>
        <dbReference type="EMBL" id="KGN94636.1"/>
    </source>
</evidence>
<name>A0AB34PF65_9PORP</name>
<dbReference type="AlphaFoldDB" id="A0AB34PF65"/>
<evidence type="ECO:0000259" key="1">
    <source>
        <dbReference type="Pfam" id="PF01553"/>
    </source>
</evidence>